<reference evidence="4" key="1">
    <citation type="submission" date="2021-08" db="EMBL/GenBank/DDBJ databases">
        <title>WGS assembly of Ceratopteris richardii.</title>
        <authorList>
            <person name="Marchant D.B."/>
            <person name="Chen G."/>
            <person name="Jenkins J."/>
            <person name="Shu S."/>
            <person name="Leebens-Mack J."/>
            <person name="Grimwood J."/>
            <person name="Schmutz J."/>
            <person name="Soltis P."/>
            <person name="Soltis D."/>
            <person name="Chen Z.-H."/>
        </authorList>
    </citation>
    <scope>NUCLEOTIDE SEQUENCE</scope>
    <source>
        <strain evidence="4">Whitten #5841</strain>
        <tissue evidence="4">Leaf</tissue>
    </source>
</reference>
<dbReference type="Proteomes" id="UP000825935">
    <property type="component" value="Chromosome 14"/>
</dbReference>
<dbReference type="OrthoDB" id="684343at2759"/>
<protein>
    <recommendedName>
        <fullName evidence="3">Remorin C-terminal domain-containing protein</fullName>
    </recommendedName>
</protein>
<comment type="similarity">
    <text evidence="1">Belongs to the remorin family.</text>
</comment>
<dbReference type="OMA" id="YIDAWEM"/>
<feature type="domain" description="Remorin C-terminal" evidence="3">
    <location>
        <begin position="41"/>
        <end position="145"/>
    </location>
</feature>
<evidence type="ECO:0000259" key="3">
    <source>
        <dbReference type="Pfam" id="PF03763"/>
    </source>
</evidence>
<feature type="coiled-coil region" evidence="2">
    <location>
        <begin position="87"/>
        <end position="122"/>
    </location>
</feature>
<dbReference type="AlphaFoldDB" id="A0A8T2T8X2"/>
<accession>A0A8T2T8X2</accession>
<dbReference type="EMBL" id="CM035419">
    <property type="protein sequence ID" value="KAH7415271.1"/>
    <property type="molecule type" value="Genomic_DNA"/>
</dbReference>
<organism evidence="4 5">
    <name type="scientific">Ceratopteris richardii</name>
    <name type="common">Triangle waterfern</name>
    <dbReference type="NCBI Taxonomy" id="49495"/>
    <lineage>
        <taxon>Eukaryota</taxon>
        <taxon>Viridiplantae</taxon>
        <taxon>Streptophyta</taxon>
        <taxon>Embryophyta</taxon>
        <taxon>Tracheophyta</taxon>
        <taxon>Polypodiopsida</taxon>
        <taxon>Polypodiidae</taxon>
        <taxon>Polypodiales</taxon>
        <taxon>Pteridineae</taxon>
        <taxon>Pteridaceae</taxon>
        <taxon>Parkerioideae</taxon>
        <taxon>Ceratopteris</taxon>
    </lineage>
</organism>
<name>A0A8T2T8X2_CERRI</name>
<dbReference type="InterPro" id="IPR005516">
    <property type="entry name" value="Remorin_C"/>
</dbReference>
<comment type="caution">
    <text evidence="4">The sequence shown here is derived from an EMBL/GenBank/DDBJ whole genome shotgun (WGS) entry which is preliminary data.</text>
</comment>
<dbReference type="Pfam" id="PF03763">
    <property type="entry name" value="Remorin_C"/>
    <property type="match status" value="1"/>
</dbReference>
<proteinExistence type="inferred from homology"/>
<dbReference type="PANTHER" id="PTHR31775">
    <property type="entry name" value="OS02G0117200 PROTEIN"/>
    <property type="match status" value="1"/>
</dbReference>
<evidence type="ECO:0000313" key="4">
    <source>
        <dbReference type="EMBL" id="KAH7415271.1"/>
    </source>
</evidence>
<keyword evidence="5" id="KW-1185">Reference proteome</keyword>
<evidence type="ECO:0000256" key="1">
    <source>
        <dbReference type="ARBA" id="ARBA00005711"/>
    </source>
</evidence>
<evidence type="ECO:0000313" key="5">
    <source>
        <dbReference type="Proteomes" id="UP000825935"/>
    </source>
</evidence>
<keyword evidence="2" id="KW-0175">Coiled coil</keyword>
<sequence length="151" mass="17308">MAVSSTGMLSAFASRTGSRYPIRGSHTNRVGDALEMVNREETNSYIDAWEMKKIAKVNNSFDKAATKVHAWENAKKAEIDSNMRQSIEKLERKRARILEKAKNEIAQIHKEAREKVARAEAKRKADFLRIDEEAAAYRSHGLRPAKKLFWF</sequence>
<dbReference type="PANTHER" id="PTHR31775:SF5">
    <property type="entry name" value="REMORIN 1.4"/>
    <property type="match status" value="1"/>
</dbReference>
<evidence type="ECO:0000256" key="2">
    <source>
        <dbReference type="SAM" id="Coils"/>
    </source>
</evidence>
<gene>
    <name evidence="4" type="ORF">KP509_14G035300</name>
</gene>